<evidence type="ECO:0008006" key="4">
    <source>
        <dbReference type="Google" id="ProtNLM"/>
    </source>
</evidence>
<organism evidence="2 3">
    <name type="scientific">Aristolochia fimbriata</name>
    <name type="common">White veined hardy Dutchman's pipe vine</name>
    <dbReference type="NCBI Taxonomy" id="158543"/>
    <lineage>
        <taxon>Eukaryota</taxon>
        <taxon>Viridiplantae</taxon>
        <taxon>Streptophyta</taxon>
        <taxon>Embryophyta</taxon>
        <taxon>Tracheophyta</taxon>
        <taxon>Spermatophyta</taxon>
        <taxon>Magnoliopsida</taxon>
        <taxon>Magnoliidae</taxon>
        <taxon>Piperales</taxon>
        <taxon>Aristolochiaceae</taxon>
        <taxon>Aristolochia</taxon>
    </lineage>
</organism>
<dbReference type="EMBL" id="JAINDJ010000004">
    <property type="protein sequence ID" value="KAG9450200.1"/>
    <property type="molecule type" value="Genomic_DNA"/>
</dbReference>
<feature type="chain" id="PRO_5043417463" description="Secreted protein" evidence="1">
    <location>
        <begin position="18"/>
        <end position="74"/>
    </location>
</feature>
<keyword evidence="1" id="KW-0732">Signal</keyword>
<evidence type="ECO:0000256" key="1">
    <source>
        <dbReference type="SAM" id="SignalP"/>
    </source>
</evidence>
<feature type="signal peptide" evidence="1">
    <location>
        <begin position="1"/>
        <end position="17"/>
    </location>
</feature>
<accession>A0AAV7EN24</accession>
<gene>
    <name evidence="2" type="ORF">H6P81_010165</name>
</gene>
<evidence type="ECO:0000313" key="2">
    <source>
        <dbReference type="EMBL" id="KAG9450200.1"/>
    </source>
</evidence>
<dbReference type="PANTHER" id="PTHR37900:SF5">
    <property type="entry name" value="OS02G0159250 PROTEIN"/>
    <property type="match status" value="1"/>
</dbReference>
<sequence length="74" mass="8996">MSLVPILLRSLVRLVWSLMQRPAASVTTILYYSDLLPRDTNLERLVRTELLHHQNHLFRFVINMLRCFWKWEMI</sequence>
<keyword evidence="3" id="KW-1185">Reference proteome</keyword>
<dbReference type="Proteomes" id="UP000825729">
    <property type="component" value="Unassembled WGS sequence"/>
</dbReference>
<dbReference type="AlphaFoldDB" id="A0AAV7EN24"/>
<comment type="caution">
    <text evidence="2">The sequence shown here is derived from an EMBL/GenBank/DDBJ whole genome shotgun (WGS) entry which is preliminary data.</text>
</comment>
<name>A0AAV7EN24_ARIFI</name>
<evidence type="ECO:0000313" key="3">
    <source>
        <dbReference type="Proteomes" id="UP000825729"/>
    </source>
</evidence>
<dbReference type="PANTHER" id="PTHR37900">
    <property type="match status" value="1"/>
</dbReference>
<protein>
    <recommendedName>
        <fullName evidence="4">Secreted protein</fullName>
    </recommendedName>
</protein>
<reference evidence="2 3" key="1">
    <citation type="submission" date="2021-07" db="EMBL/GenBank/DDBJ databases">
        <title>The Aristolochia fimbriata genome: insights into angiosperm evolution, floral development and chemical biosynthesis.</title>
        <authorList>
            <person name="Jiao Y."/>
        </authorList>
    </citation>
    <scope>NUCLEOTIDE SEQUENCE [LARGE SCALE GENOMIC DNA]</scope>
    <source>
        <strain evidence="2">IBCAS-2021</strain>
        <tissue evidence="2">Leaf</tissue>
    </source>
</reference>
<proteinExistence type="predicted"/>